<dbReference type="Gene3D" id="1.20.1250.20">
    <property type="entry name" value="MFS general substrate transporter like domains"/>
    <property type="match status" value="1"/>
</dbReference>
<keyword evidence="7" id="KW-1185">Reference proteome</keyword>
<dbReference type="PANTHER" id="PTHR48022:SF2">
    <property type="entry name" value="PLASTIDIC GLUCOSE TRANSPORTER 4"/>
    <property type="match status" value="1"/>
</dbReference>
<proteinExistence type="predicted"/>
<accession>A0A427Y3K1</accession>
<evidence type="ECO:0000313" key="6">
    <source>
        <dbReference type="EMBL" id="RSH85659.1"/>
    </source>
</evidence>
<dbReference type="GO" id="GO:0016020">
    <property type="term" value="C:membrane"/>
    <property type="evidence" value="ECO:0007669"/>
    <property type="project" value="UniProtKB-SubCell"/>
</dbReference>
<dbReference type="AlphaFoldDB" id="A0A427Y3K1"/>
<dbReference type="Proteomes" id="UP000279259">
    <property type="component" value="Unassembled WGS sequence"/>
</dbReference>
<gene>
    <name evidence="6" type="ORF">EHS25_003799</name>
</gene>
<evidence type="ECO:0000256" key="2">
    <source>
        <dbReference type="ARBA" id="ARBA00022692"/>
    </source>
</evidence>
<dbReference type="InterPro" id="IPR005828">
    <property type="entry name" value="MFS_sugar_transport-like"/>
</dbReference>
<name>A0A427Y3K1_9TREE</name>
<keyword evidence="4 5" id="KW-0472">Membrane</keyword>
<comment type="caution">
    <text evidence="6">The sequence shown here is derived from an EMBL/GenBank/DDBJ whole genome shotgun (WGS) entry which is preliminary data.</text>
</comment>
<feature type="transmembrane region" description="Helical" evidence="5">
    <location>
        <begin position="183"/>
        <end position="207"/>
    </location>
</feature>
<organism evidence="6 7">
    <name type="scientific">Saitozyma podzolica</name>
    <dbReference type="NCBI Taxonomy" id="1890683"/>
    <lineage>
        <taxon>Eukaryota</taxon>
        <taxon>Fungi</taxon>
        <taxon>Dikarya</taxon>
        <taxon>Basidiomycota</taxon>
        <taxon>Agaricomycotina</taxon>
        <taxon>Tremellomycetes</taxon>
        <taxon>Tremellales</taxon>
        <taxon>Trimorphomycetaceae</taxon>
        <taxon>Saitozyma</taxon>
    </lineage>
</organism>
<evidence type="ECO:0008006" key="8">
    <source>
        <dbReference type="Google" id="ProtNLM"/>
    </source>
</evidence>
<dbReference type="OrthoDB" id="6612291at2759"/>
<evidence type="ECO:0000256" key="3">
    <source>
        <dbReference type="ARBA" id="ARBA00022989"/>
    </source>
</evidence>
<dbReference type="PANTHER" id="PTHR48022">
    <property type="entry name" value="PLASTIDIC GLUCOSE TRANSPORTER 4"/>
    <property type="match status" value="1"/>
</dbReference>
<protein>
    <recommendedName>
        <fullName evidence="8">Major facilitator superfamily (MFS) profile domain-containing protein</fullName>
    </recommendedName>
</protein>
<dbReference type="InterPro" id="IPR050360">
    <property type="entry name" value="MFS_Sugar_Transporters"/>
</dbReference>
<feature type="transmembrane region" description="Helical" evidence="5">
    <location>
        <begin position="253"/>
        <end position="272"/>
    </location>
</feature>
<feature type="transmembrane region" description="Helical" evidence="5">
    <location>
        <begin position="219"/>
        <end position="241"/>
    </location>
</feature>
<dbReference type="Pfam" id="PF00083">
    <property type="entry name" value="Sugar_tr"/>
    <property type="match status" value="1"/>
</dbReference>
<dbReference type="GO" id="GO:0005351">
    <property type="term" value="F:carbohydrate:proton symporter activity"/>
    <property type="evidence" value="ECO:0007669"/>
    <property type="project" value="TreeGrafter"/>
</dbReference>
<sequence>MLFGFVAAGQEVYVQAKKQHCITLQFTPEQMINSGNIAILNVRARPTFPKRIELKSPGTHVAETGGRKPMDLFTYHLPARPPRLAAKAEVKKDAGSRMSFGFGPLPGLEDIKRGGVAGYPDGSTTPPLLLTQIFDSLSGYLKDDGPHDQQGREDGFLCMLFMGVIGTLARQNGGELSSISPNAIVALACIWVAAYSMSAGPLGWAYVADTVTPVLRAKTTSFAAALTCCFGLIFNYTTPIMLSPQQANWGIEIGYFFAGLSALGLVLIYFTVPETRRLSFAELDELFEAKISARKFKSTHAQLRRAEQAAGYV</sequence>
<dbReference type="EMBL" id="RSCD01000019">
    <property type="protein sequence ID" value="RSH85659.1"/>
    <property type="molecule type" value="Genomic_DNA"/>
</dbReference>
<dbReference type="InterPro" id="IPR036259">
    <property type="entry name" value="MFS_trans_sf"/>
</dbReference>
<evidence type="ECO:0000256" key="1">
    <source>
        <dbReference type="ARBA" id="ARBA00004141"/>
    </source>
</evidence>
<evidence type="ECO:0000256" key="5">
    <source>
        <dbReference type="SAM" id="Phobius"/>
    </source>
</evidence>
<reference evidence="6 7" key="1">
    <citation type="submission" date="2018-11" db="EMBL/GenBank/DDBJ databases">
        <title>Genome sequence of Saitozyma podzolica DSM 27192.</title>
        <authorList>
            <person name="Aliyu H."/>
            <person name="Gorte O."/>
            <person name="Ochsenreither K."/>
        </authorList>
    </citation>
    <scope>NUCLEOTIDE SEQUENCE [LARGE SCALE GENOMIC DNA]</scope>
    <source>
        <strain evidence="6 7">DSM 27192</strain>
    </source>
</reference>
<evidence type="ECO:0000313" key="7">
    <source>
        <dbReference type="Proteomes" id="UP000279259"/>
    </source>
</evidence>
<comment type="subcellular location">
    <subcellularLocation>
        <location evidence="1">Membrane</location>
        <topology evidence="1">Multi-pass membrane protein</topology>
    </subcellularLocation>
</comment>
<keyword evidence="2 5" id="KW-0812">Transmembrane</keyword>
<evidence type="ECO:0000256" key="4">
    <source>
        <dbReference type="ARBA" id="ARBA00023136"/>
    </source>
</evidence>
<dbReference type="SUPFAM" id="SSF103473">
    <property type="entry name" value="MFS general substrate transporter"/>
    <property type="match status" value="1"/>
</dbReference>
<keyword evidence="3 5" id="KW-1133">Transmembrane helix</keyword>